<dbReference type="PANTHER" id="PTHR43649:SF12">
    <property type="entry name" value="DIACETYLCHITOBIOSE BINDING PROTEIN DASA"/>
    <property type="match status" value="1"/>
</dbReference>
<accession>A0ABU4XP74</accession>
<organism evidence="5 6">
    <name type="scientific">Mesorhizobium dulcispinae</name>
    <dbReference type="NCBI Taxonomy" id="3072316"/>
    <lineage>
        <taxon>Bacteria</taxon>
        <taxon>Pseudomonadati</taxon>
        <taxon>Pseudomonadota</taxon>
        <taxon>Alphaproteobacteria</taxon>
        <taxon>Hyphomicrobiales</taxon>
        <taxon>Phyllobacteriaceae</taxon>
        <taxon>Mesorhizobium</taxon>
    </lineage>
</organism>
<dbReference type="InterPro" id="IPR006059">
    <property type="entry name" value="SBP"/>
</dbReference>
<feature type="signal peptide" evidence="4">
    <location>
        <begin position="1"/>
        <end position="25"/>
    </location>
</feature>
<evidence type="ECO:0000256" key="2">
    <source>
        <dbReference type="ARBA" id="ARBA00008520"/>
    </source>
</evidence>
<dbReference type="Gene3D" id="3.40.190.10">
    <property type="entry name" value="Periplasmic binding protein-like II"/>
    <property type="match status" value="2"/>
</dbReference>
<dbReference type="Pfam" id="PF13416">
    <property type="entry name" value="SBP_bac_8"/>
    <property type="match status" value="1"/>
</dbReference>
<evidence type="ECO:0000256" key="3">
    <source>
        <dbReference type="ARBA" id="ARBA00022764"/>
    </source>
</evidence>
<dbReference type="Proteomes" id="UP001271780">
    <property type="component" value="Unassembled WGS sequence"/>
</dbReference>
<dbReference type="CDD" id="cd14748">
    <property type="entry name" value="PBP2_UgpB"/>
    <property type="match status" value="1"/>
</dbReference>
<comment type="caution">
    <text evidence="5">The sequence shown here is derived from an EMBL/GenBank/DDBJ whole genome shotgun (WGS) entry which is preliminary data.</text>
</comment>
<evidence type="ECO:0000313" key="6">
    <source>
        <dbReference type="Proteomes" id="UP001271780"/>
    </source>
</evidence>
<sequence>MKHLDTLTLSLWAVALFAAPTVAQADEINLDVITQNGTFYQAVVDAYEASGAKYKVTLQAPSKTYDEVAQRAVRAAMIGTPPDVVFMGYDRMKLAKDRKIAMPLDDLLGSDQELEKLGYPASALNLCRIGGKLYGLPFATSVPAIFFNSGLVKQVGGDPEAFPDTWDGIFELASKINGLGSGKSGIFFRYDHSGNWSWQALVTSFGGQLMNADGKTIAFNGPAGHSAFAVLSRLKNAGMVDLSTDQAKQSFMSGNLGIYFDSSASLIGLQKGSQFRVGTAQYPSPVSDSRLPGGGNCAMLTTPKAERQEAALDFMKFATGPIGQTALVKETGYISTNTLANNNPEYLGNFYKNNPAASTALEALPRLTPWKSFPGENSPKIVDLIRGYLQSVITHKADPDKALQDMAAEIKPLLP</sequence>
<keyword evidence="3" id="KW-0574">Periplasm</keyword>
<evidence type="ECO:0000256" key="1">
    <source>
        <dbReference type="ARBA" id="ARBA00004418"/>
    </source>
</evidence>
<dbReference type="SUPFAM" id="SSF53850">
    <property type="entry name" value="Periplasmic binding protein-like II"/>
    <property type="match status" value="1"/>
</dbReference>
<dbReference type="EMBL" id="JAVIIZ010000036">
    <property type="protein sequence ID" value="MDX8476549.1"/>
    <property type="molecule type" value="Genomic_DNA"/>
</dbReference>
<keyword evidence="4" id="KW-0732">Signal</keyword>
<dbReference type="RefSeq" id="WP_320319009.1">
    <property type="nucleotide sequence ID" value="NZ_JAVIIX010000034.1"/>
</dbReference>
<evidence type="ECO:0000313" key="5">
    <source>
        <dbReference type="EMBL" id="MDX8476549.1"/>
    </source>
</evidence>
<protein>
    <submittedName>
        <fullName evidence="5">ABC transporter substrate-binding protein</fullName>
    </submittedName>
</protein>
<evidence type="ECO:0000256" key="4">
    <source>
        <dbReference type="SAM" id="SignalP"/>
    </source>
</evidence>
<feature type="chain" id="PRO_5046196961" evidence="4">
    <location>
        <begin position="26"/>
        <end position="415"/>
    </location>
</feature>
<keyword evidence="6" id="KW-1185">Reference proteome</keyword>
<reference evidence="5 6" key="1">
    <citation type="submission" date="2023-08" db="EMBL/GenBank/DDBJ databases">
        <title>Implementing the SeqCode for naming new Mesorhizobium species isolated from Vachellia karroo root nodules.</title>
        <authorList>
            <person name="Van Lill M."/>
        </authorList>
    </citation>
    <scope>NUCLEOTIDE SEQUENCE [LARGE SCALE GENOMIC DNA]</scope>
    <source>
        <strain evidence="5 6">VK23A</strain>
    </source>
</reference>
<dbReference type="PANTHER" id="PTHR43649">
    <property type="entry name" value="ARABINOSE-BINDING PROTEIN-RELATED"/>
    <property type="match status" value="1"/>
</dbReference>
<comment type="similarity">
    <text evidence="2">Belongs to the bacterial solute-binding protein 1 family.</text>
</comment>
<proteinExistence type="inferred from homology"/>
<comment type="subcellular location">
    <subcellularLocation>
        <location evidence="1">Periplasm</location>
    </subcellularLocation>
</comment>
<gene>
    <name evidence="5" type="ORF">RFM27_31260</name>
</gene>
<dbReference type="InterPro" id="IPR050490">
    <property type="entry name" value="Bact_solute-bd_prot1"/>
</dbReference>
<name>A0ABU4XP74_9HYPH</name>